<reference evidence="1" key="1">
    <citation type="submission" date="2018-07" db="EMBL/GenBank/DDBJ databases">
        <title>Complete genome sequence of Sphingomonas bisphenolicum strain AO1, a bisphenol A degradative bacterium isolated from Japanese farm field.</title>
        <authorList>
            <person name="Murakami M."/>
            <person name="Koh M."/>
            <person name="Koba S."/>
            <person name="Matsumura Y."/>
        </authorList>
    </citation>
    <scope>NUCLEOTIDE SEQUENCE</scope>
    <source>
        <strain evidence="1">AO1</strain>
    </source>
</reference>
<sequence>MARMTKVRAPISIDTALARIAGQVDGGWEAMAVHVGYQPRTVRAWGDADRDEHISLRAAILLDVLFQQHGGTGAPLYEAHGDMVTAAQAIAFADKLELQRETIAFMQENTDAETALLELSLPDAGPAEEARAQREMLQVRQKADEILTRLGRHPP</sequence>
<accession>A0ABN5WLJ3</accession>
<name>A0ABN5WLJ3_9SPHN</name>
<evidence type="ECO:0000313" key="2">
    <source>
        <dbReference type="Proteomes" id="UP001059971"/>
    </source>
</evidence>
<dbReference type="Proteomes" id="UP001059971">
    <property type="component" value="Chromosome 1"/>
</dbReference>
<keyword evidence="2" id="KW-1185">Reference proteome</keyword>
<dbReference type="EMBL" id="AP018817">
    <property type="protein sequence ID" value="BBF70217.1"/>
    <property type="molecule type" value="Genomic_DNA"/>
</dbReference>
<gene>
    <name evidence="1" type="ORF">SBA_ch1_24170</name>
</gene>
<evidence type="ECO:0000313" key="1">
    <source>
        <dbReference type="EMBL" id="BBF70217.1"/>
    </source>
</evidence>
<protein>
    <submittedName>
        <fullName evidence="1">Uncharacterized protein</fullName>
    </submittedName>
</protein>
<proteinExistence type="predicted"/>
<organism evidence="1 2">
    <name type="scientific">Sphingomonas bisphenolicum</name>
    <dbReference type="NCBI Taxonomy" id="296544"/>
    <lineage>
        <taxon>Bacteria</taxon>
        <taxon>Pseudomonadati</taxon>
        <taxon>Pseudomonadota</taxon>
        <taxon>Alphaproteobacteria</taxon>
        <taxon>Sphingomonadales</taxon>
        <taxon>Sphingomonadaceae</taxon>
        <taxon>Sphingomonas</taxon>
    </lineage>
</organism>